<dbReference type="InterPro" id="IPR028087">
    <property type="entry name" value="Tad_N"/>
</dbReference>
<reference evidence="5" key="1">
    <citation type="submission" date="2016-10" db="EMBL/GenBank/DDBJ databases">
        <authorList>
            <person name="Varghese N."/>
            <person name="Submissions S."/>
        </authorList>
    </citation>
    <scope>NUCLEOTIDE SEQUENCE [LARGE SCALE GENOMIC DNA]</scope>
    <source>
        <strain evidence="5">ES.061</strain>
    </source>
</reference>
<keyword evidence="5" id="KW-1185">Reference proteome</keyword>
<evidence type="ECO:0000313" key="4">
    <source>
        <dbReference type="EMBL" id="SEB34498.1"/>
    </source>
</evidence>
<evidence type="ECO:0000313" key="5">
    <source>
        <dbReference type="Proteomes" id="UP000199064"/>
    </source>
</evidence>
<dbReference type="RefSeq" id="WP_090325865.1">
    <property type="nucleotide sequence ID" value="NZ_FNSL01000001.1"/>
</dbReference>
<dbReference type="InterPro" id="IPR018705">
    <property type="entry name" value="DUF2134_membrane"/>
</dbReference>
<feature type="domain" description="DUF2134" evidence="2">
    <location>
        <begin position="82"/>
        <end position="170"/>
    </location>
</feature>
<dbReference type="Pfam" id="PF13400">
    <property type="entry name" value="Tad"/>
    <property type="match status" value="1"/>
</dbReference>
<protein>
    <submittedName>
        <fullName evidence="4">Uncharacterized membrane protein</fullName>
    </submittedName>
</protein>
<proteinExistence type="predicted"/>
<gene>
    <name evidence="4" type="ORF">SAMN05216452_0073</name>
</gene>
<dbReference type="PROSITE" id="PS51257">
    <property type="entry name" value="PROKAR_LIPOPROTEIN"/>
    <property type="match status" value="1"/>
</dbReference>
<sequence length="587" mass="62704">MSCEKKRALCSFARDRRANVATLFALFLPIMIGCVALGVDYGNLTLQDRKLQKTADLASIVAAADIAKAEEVVAKFFALNNQNIAVETDHGLLLDERYLSAEEYIDQEKRGIARLVRGRYYPDPSITSNLRFVEMETSPDAAKVTIRKLGDLYFGAMFIDPPQLSAVGTASAEKLAGFSVGSRLASLNGGILNSLLGGLLGTTISLKVMDYEGLLDTDINVLSFMQTLATRLDLNALTYSEILETELTLPQLLSTMRLTSGVPPTVQSVLKTLETATSKSSSKIRLERILNLDPKGPLTIATDAPWDMKISALEMITASAALANGDNQIAVDTGLNLPPLTSLSVKLAIGEPPVGTPSHALGPIGTAVRTAQTRLKVSFEIGIDLVVLKTKLRVPLYVEVAHAEARLADIQCSPAHPNRGSVVVDAMPGLLEIALGEVDDSVLSTFSDQARVTPAKMIDVGGLLSVSVEGMAHVETQNMQPSRLRFSSSDIQNARVRNVSTRDVLGSTTSSLLDNLQLDVKVLGGSLLGGTLLNSTLVKGTVKTLLSSLSEPIDELLYNVLALAGVKIGEADVRVTGVNCERPVLVQ</sequence>
<keyword evidence="1" id="KW-0812">Transmembrane</keyword>
<dbReference type="Pfam" id="PF09977">
    <property type="entry name" value="Tad_C"/>
    <property type="match status" value="1"/>
</dbReference>
<evidence type="ECO:0000256" key="1">
    <source>
        <dbReference type="SAM" id="Phobius"/>
    </source>
</evidence>
<name>A0A1H4IMH1_9HYPH</name>
<keyword evidence="1" id="KW-0472">Membrane</keyword>
<accession>A0A1H4IMH1</accession>
<evidence type="ECO:0000259" key="3">
    <source>
        <dbReference type="Pfam" id="PF13400"/>
    </source>
</evidence>
<keyword evidence="1" id="KW-1133">Transmembrane helix</keyword>
<feature type="transmembrane region" description="Helical" evidence="1">
    <location>
        <begin position="20"/>
        <end position="39"/>
    </location>
</feature>
<organism evidence="4 5">
    <name type="scientific">Nitratireductor aquibiodomus</name>
    <dbReference type="NCBI Taxonomy" id="204799"/>
    <lineage>
        <taxon>Bacteria</taxon>
        <taxon>Pseudomonadati</taxon>
        <taxon>Pseudomonadota</taxon>
        <taxon>Alphaproteobacteria</taxon>
        <taxon>Hyphomicrobiales</taxon>
        <taxon>Phyllobacteriaceae</taxon>
        <taxon>Nitratireductor</taxon>
    </lineage>
</organism>
<feature type="domain" description="Putative Flp pilus-assembly TadG-like N-terminal" evidence="3">
    <location>
        <begin position="21"/>
        <end position="65"/>
    </location>
</feature>
<dbReference type="Proteomes" id="UP000199064">
    <property type="component" value="Unassembled WGS sequence"/>
</dbReference>
<dbReference type="AlphaFoldDB" id="A0A1H4IMH1"/>
<dbReference type="EMBL" id="FNSL01000001">
    <property type="protein sequence ID" value="SEB34498.1"/>
    <property type="molecule type" value="Genomic_DNA"/>
</dbReference>
<evidence type="ECO:0000259" key="2">
    <source>
        <dbReference type="Pfam" id="PF09977"/>
    </source>
</evidence>